<keyword evidence="3" id="KW-1185">Reference proteome</keyword>
<protein>
    <submittedName>
        <fullName evidence="2">Uncharacterized protein</fullName>
    </submittedName>
</protein>
<proteinExistence type="predicted"/>
<feature type="compositionally biased region" description="Low complexity" evidence="1">
    <location>
        <begin position="52"/>
        <end position="66"/>
    </location>
</feature>
<organism evidence="2 3">
    <name type="scientific">Pleuronectes platessa</name>
    <name type="common">European plaice</name>
    <dbReference type="NCBI Taxonomy" id="8262"/>
    <lineage>
        <taxon>Eukaryota</taxon>
        <taxon>Metazoa</taxon>
        <taxon>Chordata</taxon>
        <taxon>Craniata</taxon>
        <taxon>Vertebrata</taxon>
        <taxon>Euteleostomi</taxon>
        <taxon>Actinopterygii</taxon>
        <taxon>Neopterygii</taxon>
        <taxon>Teleostei</taxon>
        <taxon>Neoteleostei</taxon>
        <taxon>Acanthomorphata</taxon>
        <taxon>Carangaria</taxon>
        <taxon>Pleuronectiformes</taxon>
        <taxon>Pleuronectoidei</taxon>
        <taxon>Pleuronectidae</taxon>
        <taxon>Pleuronectes</taxon>
    </lineage>
</organism>
<dbReference type="Proteomes" id="UP001153269">
    <property type="component" value="Unassembled WGS sequence"/>
</dbReference>
<evidence type="ECO:0000256" key="1">
    <source>
        <dbReference type="SAM" id="MobiDB-lite"/>
    </source>
</evidence>
<feature type="compositionally biased region" description="Pro residues" evidence="1">
    <location>
        <begin position="42"/>
        <end position="51"/>
    </location>
</feature>
<dbReference type="AlphaFoldDB" id="A0A9N7V3T9"/>
<evidence type="ECO:0000313" key="3">
    <source>
        <dbReference type="Proteomes" id="UP001153269"/>
    </source>
</evidence>
<dbReference type="EMBL" id="CADEAL010002835">
    <property type="protein sequence ID" value="CAB1442372.1"/>
    <property type="molecule type" value="Genomic_DNA"/>
</dbReference>
<reference evidence="2" key="1">
    <citation type="submission" date="2020-03" db="EMBL/GenBank/DDBJ databases">
        <authorList>
            <person name="Weist P."/>
        </authorList>
    </citation>
    <scope>NUCLEOTIDE SEQUENCE</scope>
</reference>
<comment type="caution">
    <text evidence="2">The sequence shown here is derived from an EMBL/GenBank/DDBJ whole genome shotgun (WGS) entry which is preliminary data.</text>
</comment>
<gene>
    <name evidence="2" type="ORF">PLEPLA_LOCUS30044</name>
</gene>
<feature type="region of interest" description="Disordered" evidence="1">
    <location>
        <begin position="39"/>
        <end position="88"/>
    </location>
</feature>
<name>A0A9N7V3T9_PLEPL</name>
<accession>A0A9N7V3T9</accession>
<sequence>MGRIGGESGNELGHLSVSVPPEPDSLFLLVALQRAFSQSVLPSPPSSPPPVLTKSWTSSQESSSTSDGVLHGSPLQQLTKEKRQKIQHQDIRALLQSRGGTRTNISQW</sequence>
<evidence type="ECO:0000313" key="2">
    <source>
        <dbReference type="EMBL" id="CAB1442372.1"/>
    </source>
</evidence>